<dbReference type="OrthoDB" id="1862200at2"/>
<evidence type="ECO:0000259" key="1">
    <source>
        <dbReference type="PROSITE" id="PS51186"/>
    </source>
</evidence>
<proteinExistence type="predicted"/>
<dbReference type="InterPro" id="IPR013653">
    <property type="entry name" value="GCN5-like_dom"/>
</dbReference>
<dbReference type="AlphaFoldDB" id="A0A1T4LJ94"/>
<dbReference type="RefSeq" id="WP_078768416.1">
    <property type="nucleotide sequence ID" value="NZ_FUWW01000008.1"/>
</dbReference>
<dbReference type="InterPro" id="IPR000182">
    <property type="entry name" value="GNAT_dom"/>
</dbReference>
<dbReference type="InterPro" id="IPR016181">
    <property type="entry name" value="Acyl_CoA_acyltransferase"/>
</dbReference>
<protein>
    <submittedName>
        <fullName evidence="2">FR47-like protein</fullName>
    </submittedName>
</protein>
<dbReference type="PROSITE" id="PS51186">
    <property type="entry name" value="GNAT"/>
    <property type="match status" value="1"/>
</dbReference>
<sequence>MIEIIDSAEQFNEWTKRDIYSIRVLSLLESYGTKYHFATFYRQIIDGKITAILSRLDNDITLALDDGFDNAEFVRFFCITGHGAILCDPSFEFGAKYDEGVIMSCEHKMESVVHGAEIDEYPKLMDLFNFVDYDGQDFKAWYVDVSHRIRHNTAKAYTLNFDGNIISSGILSSIYDGYGVLTAVRTADEFKRMGYGGQLVKYICSDVKNTVYIMREQNMNEHFYNELGFENIGVWRMYR</sequence>
<reference evidence="2 3" key="1">
    <citation type="submission" date="2017-02" db="EMBL/GenBank/DDBJ databases">
        <authorList>
            <person name="Peterson S.W."/>
        </authorList>
    </citation>
    <scope>NUCLEOTIDE SEQUENCE [LARGE SCALE GENOMIC DNA]</scope>
    <source>
        <strain evidence="2 3">ATCC 51222</strain>
    </source>
</reference>
<keyword evidence="3" id="KW-1185">Reference proteome</keyword>
<gene>
    <name evidence="2" type="ORF">SAMN02745114_00925</name>
</gene>
<accession>A0A1T4LJ94</accession>
<dbReference type="EMBL" id="FUWW01000008">
    <property type="protein sequence ID" value="SJZ54803.1"/>
    <property type="molecule type" value="Genomic_DNA"/>
</dbReference>
<dbReference type="GO" id="GO:0016747">
    <property type="term" value="F:acyltransferase activity, transferring groups other than amino-acyl groups"/>
    <property type="evidence" value="ECO:0007669"/>
    <property type="project" value="InterPro"/>
</dbReference>
<evidence type="ECO:0000313" key="2">
    <source>
        <dbReference type="EMBL" id="SJZ54803.1"/>
    </source>
</evidence>
<dbReference type="Proteomes" id="UP000190657">
    <property type="component" value="Unassembled WGS sequence"/>
</dbReference>
<dbReference type="SUPFAM" id="SSF55729">
    <property type="entry name" value="Acyl-CoA N-acyltransferases (Nat)"/>
    <property type="match status" value="1"/>
</dbReference>
<dbReference type="Pfam" id="PF08445">
    <property type="entry name" value="FR47"/>
    <property type="match status" value="1"/>
</dbReference>
<feature type="domain" description="N-acetyltransferase" evidence="1">
    <location>
        <begin position="116"/>
        <end position="239"/>
    </location>
</feature>
<dbReference type="STRING" id="290054.SAMN02745114_00925"/>
<dbReference type="Gene3D" id="3.40.630.30">
    <property type="match status" value="1"/>
</dbReference>
<evidence type="ECO:0000313" key="3">
    <source>
        <dbReference type="Proteomes" id="UP000190657"/>
    </source>
</evidence>
<organism evidence="2 3">
    <name type="scientific">Eubacterium coprostanoligenes</name>
    <dbReference type="NCBI Taxonomy" id="290054"/>
    <lineage>
        <taxon>Bacteria</taxon>
        <taxon>Bacillati</taxon>
        <taxon>Bacillota</taxon>
        <taxon>Clostridia</taxon>
        <taxon>Eubacteriales</taxon>
        <taxon>Eubacteriaceae</taxon>
        <taxon>Eubacterium</taxon>
    </lineage>
</organism>
<name>A0A1T4LJ94_9FIRM</name>